<evidence type="ECO:0000259" key="1">
    <source>
        <dbReference type="PROSITE" id="PS50280"/>
    </source>
</evidence>
<name>A0A5Q4BLD3_9PEZI</name>
<evidence type="ECO:0000313" key="2">
    <source>
        <dbReference type="EMBL" id="TQN67566.1"/>
    </source>
</evidence>
<dbReference type="PROSITE" id="PS50280">
    <property type="entry name" value="SET"/>
    <property type="match status" value="1"/>
</dbReference>
<organism evidence="2 3">
    <name type="scientific">Colletotrichum shisoi</name>
    <dbReference type="NCBI Taxonomy" id="2078593"/>
    <lineage>
        <taxon>Eukaryota</taxon>
        <taxon>Fungi</taxon>
        <taxon>Dikarya</taxon>
        <taxon>Ascomycota</taxon>
        <taxon>Pezizomycotina</taxon>
        <taxon>Sordariomycetes</taxon>
        <taxon>Hypocreomycetidae</taxon>
        <taxon>Glomerellales</taxon>
        <taxon>Glomerellaceae</taxon>
        <taxon>Colletotrichum</taxon>
        <taxon>Colletotrichum destructivum species complex</taxon>
    </lineage>
</organism>
<dbReference type="AlphaFoldDB" id="A0A5Q4BLD3"/>
<dbReference type="OrthoDB" id="1028014at2759"/>
<dbReference type="Pfam" id="PF00856">
    <property type="entry name" value="SET"/>
    <property type="match status" value="1"/>
</dbReference>
<keyword evidence="3" id="KW-1185">Reference proteome</keyword>
<sequence length="271" mass="30941">MLIDWDGLEDFSSEELQNALLESAVEKLPKTTRQTVLELYGGTENTYKKRMTINGYSVSNEPAEDKKESDDGVDRGMVAVHANISKINHSCRPNAVPQWDWDLLAHKLHAVRDIAAGEEITMSYFDTLQTRLERQQYTQDNLGFECACSQCKIAGHLANLSDDRINEIRLLEEYLENRQIAPAEPTAMADLLVSLYEQEGLESVIGRAYAIAAREWNGVGHEYQARSWAYRSVKAALISSPETRWDDDLEDMEALLDGARKHWSWKYRVRQ</sequence>
<dbReference type="Gene3D" id="2.170.270.10">
    <property type="entry name" value="SET domain"/>
    <property type="match status" value="1"/>
</dbReference>
<dbReference type="SUPFAM" id="SSF82199">
    <property type="entry name" value="SET domain"/>
    <property type="match status" value="1"/>
</dbReference>
<dbReference type="EMBL" id="PUHP01000888">
    <property type="protein sequence ID" value="TQN67566.1"/>
    <property type="molecule type" value="Genomic_DNA"/>
</dbReference>
<accession>A0A5Q4BLD3</accession>
<dbReference type="InterPro" id="IPR053185">
    <property type="entry name" value="SET_domain_protein"/>
</dbReference>
<feature type="domain" description="SET" evidence="1">
    <location>
        <begin position="6"/>
        <end position="125"/>
    </location>
</feature>
<dbReference type="PANTHER" id="PTHR47332">
    <property type="entry name" value="SET DOMAIN-CONTAINING PROTEIN 5"/>
    <property type="match status" value="1"/>
</dbReference>
<dbReference type="InterPro" id="IPR046341">
    <property type="entry name" value="SET_dom_sf"/>
</dbReference>
<proteinExistence type="predicted"/>
<comment type="caution">
    <text evidence="2">The sequence shown here is derived from an EMBL/GenBank/DDBJ whole genome shotgun (WGS) entry which is preliminary data.</text>
</comment>
<reference evidence="2 3" key="1">
    <citation type="journal article" date="2019" name="Sci. Rep.">
        <title>Colletotrichum shisoi sp. nov., an anthracnose pathogen of Perilla frutescens in Japan: molecular phylogenetic, morphological and genomic evidence.</title>
        <authorList>
            <person name="Gan P."/>
            <person name="Tsushima A."/>
            <person name="Hiroyama R."/>
            <person name="Narusaka M."/>
            <person name="Takano Y."/>
            <person name="Narusaka Y."/>
            <person name="Kawaradani M."/>
            <person name="Damm U."/>
            <person name="Shirasu K."/>
        </authorList>
    </citation>
    <scope>NUCLEOTIDE SEQUENCE [LARGE SCALE GENOMIC DNA]</scope>
    <source>
        <strain evidence="2 3">PG-2018a</strain>
    </source>
</reference>
<dbReference type="InterPro" id="IPR001214">
    <property type="entry name" value="SET_dom"/>
</dbReference>
<gene>
    <name evidence="2" type="primary">Set5-1</name>
    <name evidence="2" type="ORF">CSHISOI_07878</name>
</gene>
<protein>
    <submittedName>
        <fullName evidence="2">SET domain-containing protein 5</fullName>
    </submittedName>
</protein>
<dbReference type="Proteomes" id="UP000326340">
    <property type="component" value="Unassembled WGS sequence"/>
</dbReference>
<evidence type="ECO:0000313" key="3">
    <source>
        <dbReference type="Proteomes" id="UP000326340"/>
    </source>
</evidence>
<dbReference type="PANTHER" id="PTHR47332:SF6">
    <property type="entry name" value="SET DOMAIN-CONTAINING PROTEIN"/>
    <property type="match status" value="1"/>
</dbReference>
<dbReference type="CDD" id="cd20071">
    <property type="entry name" value="SET_SMYD"/>
    <property type="match status" value="1"/>
</dbReference>